<reference evidence="2 3" key="1">
    <citation type="submission" date="2013-11" db="EMBL/GenBank/DDBJ databases">
        <title>Draft genome of the bovine lungworm Dictyocaulus viviparus.</title>
        <authorList>
            <person name="Mitreva M."/>
        </authorList>
    </citation>
    <scope>NUCLEOTIDE SEQUENCE [LARGE SCALE GENOMIC DNA]</scope>
    <source>
        <strain evidence="2 3">HannoverDv2000</strain>
    </source>
</reference>
<dbReference type="EMBL" id="KN716256">
    <property type="protein sequence ID" value="KJH48796.1"/>
    <property type="molecule type" value="Genomic_DNA"/>
</dbReference>
<sequence>MRIGRDNHTSILHPSFHYKWFLYGLSKNPYMTVQKYGTSSMVRKLIQYGEAISHRKVARRRAFGSRTVIITPCACSILLNLPLYRNLI</sequence>
<dbReference type="Proteomes" id="UP000053766">
    <property type="component" value="Unassembled WGS sequence"/>
</dbReference>
<evidence type="ECO:0000313" key="3">
    <source>
        <dbReference type="Proteomes" id="UP000053766"/>
    </source>
</evidence>
<organism evidence="2 3">
    <name type="scientific">Dictyocaulus viviparus</name>
    <name type="common">Bovine lungworm</name>
    <dbReference type="NCBI Taxonomy" id="29172"/>
    <lineage>
        <taxon>Eukaryota</taxon>
        <taxon>Metazoa</taxon>
        <taxon>Ecdysozoa</taxon>
        <taxon>Nematoda</taxon>
        <taxon>Chromadorea</taxon>
        <taxon>Rhabditida</taxon>
        <taxon>Rhabditina</taxon>
        <taxon>Rhabditomorpha</taxon>
        <taxon>Strongyloidea</taxon>
        <taxon>Metastrongylidae</taxon>
        <taxon>Dictyocaulus</taxon>
    </lineage>
</organism>
<name>A0A0D8Y2J9_DICVI</name>
<dbReference type="AlphaFoldDB" id="A0A0D8Y2J9"/>
<keyword evidence="1" id="KW-0812">Transmembrane</keyword>
<keyword evidence="1" id="KW-1133">Transmembrane helix</keyword>
<keyword evidence="3" id="KW-1185">Reference proteome</keyword>
<reference evidence="3" key="2">
    <citation type="journal article" date="2016" name="Sci. Rep.">
        <title>Dictyocaulus viviparus genome, variome and transcriptome elucidate lungworm biology and support future intervention.</title>
        <authorList>
            <person name="McNulty S.N."/>
            <person name="Strube C."/>
            <person name="Rosa B.A."/>
            <person name="Martin J.C."/>
            <person name="Tyagi R."/>
            <person name="Choi Y.J."/>
            <person name="Wang Q."/>
            <person name="Hallsworth Pepin K."/>
            <person name="Zhang X."/>
            <person name="Ozersky P."/>
            <person name="Wilson R.K."/>
            <person name="Sternberg P.W."/>
            <person name="Gasser R.B."/>
            <person name="Mitreva M."/>
        </authorList>
    </citation>
    <scope>NUCLEOTIDE SEQUENCE [LARGE SCALE GENOMIC DNA]</scope>
    <source>
        <strain evidence="3">HannoverDv2000</strain>
    </source>
</reference>
<evidence type="ECO:0000313" key="2">
    <source>
        <dbReference type="EMBL" id="KJH48796.1"/>
    </source>
</evidence>
<accession>A0A0D8Y2J9</accession>
<feature type="transmembrane region" description="Helical" evidence="1">
    <location>
        <begin position="63"/>
        <end position="84"/>
    </location>
</feature>
<evidence type="ECO:0000256" key="1">
    <source>
        <dbReference type="SAM" id="Phobius"/>
    </source>
</evidence>
<keyword evidence="1" id="KW-0472">Membrane</keyword>
<gene>
    <name evidence="2" type="ORF">DICVIV_05121</name>
</gene>
<protein>
    <submittedName>
        <fullName evidence="2">Uncharacterized protein</fullName>
    </submittedName>
</protein>
<proteinExistence type="predicted"/>